<dbReference type="Pfam" id="PF00704">
    <property type="entry name" value="Glyco_hydro_18"/>
    <property type="match status" value="1"/>
</dbReference>
<dbReference type="InterPro" id="IPR029070">
    <property type="entry name" value="Chitinase_insertion_sf"/>
</dbReference>
<dbReference type="SMART" id="SM00636">
    <property type="entry name" value="Glyco_18"/>
    <property type="match status" value="1"/>
</dbReference>
<dbReference type="PANTHER" id="PTHR11177:SF317">
    <property type="entry name" value="CHITINASE 12-RELATED"/>
    <property type="match status" value="1"/>
</dbReference>
<accession>A0ABY6DRC4</accession>
<dbReference type="InterPro" id="IPR017853">
    <property type="entry name" value="GH"/>
</dbReference>
<dbReference type="GO" id="GO:0016787">
    <property type="term" value="F:hydrolase activity"/>
    <property type="evidence" value="ECO:0007669"/>
    <property type="project" value="UniProtKB-KW"/>
</dbReference>
<dbReference type="RefSeq" id="WP_263126322.1">
    <property type="nucleotide sequence ID" value="NZ_CP106753.1"/>
</dbReference>
<reference evidence="6" key="1">
    <citation type="submission" date="2022-10" db="EMBL/GenBank/DDBJ databases">
        <title>Chitiniphilus purpureus sp. nov., a novel chitin-degrading bacterium isolated from crawfish pond sediment.</title>
        <authorList>
            <person name="Li K."/>
        </authorList>
    </citation>
    <scope>NUCLEOTIDE SEQUENCE</scope>
    <source>
        <strain evidence="6">CD1</strain>
    </source>
</reference>
<keyword evidence="6" id="KW-0378">Hydrolase</keyword>
<dbReference type="InterPro" id="IPR050314">
    <property type="entry name" value="Glycosyl_Hydrlase_18"/>
</dbReference>
<gene>
    <name evidence="6" type="ORF">N8I74_07810</name>
</gene>
<dbReference type="InterPro" id="IPR011583">
    <property type="entry name" value="Chitinase_II/V-like_cat"/>
</dbReference>
<dbReference type="SUPFAM" id="SSF54556">
    <property type="entry name" value="Chitinase insertion domain"/>
    <property type="match status" value="1"/>
</dbReference>
<protein>
    <recommendedName>
        <fullName evidence="2">chitinase</fullName>
        <ecNumber evidence="2">3.2.1.14</ecNumber>
    </recommendedName>
</protein>
<evidence type="ECO:0000256" key="2">
    <source>
        <dbReference type="ARBA" id="ARBA00012729"/>
    </source>
</evidence>
<keyword evidence="7" id="KW-1185">Reference proteome</keyword>
<comment type="catalytic activity">
    <reaction evidence="1">
        <text>Random endo-hydrolysis of N-acetyl-beta-D-glucosaminide (1-&gt;4)-beta-linkages in chitin and chitodextrins.</text>
        <dbReference type="EC" id="3.2.1.14"/>
    </reaction>
</comment>
<evidence type="ECO:0000256" key="4">
    <source>
        <dbReference type="SAM" id="SignalP"/>
    </source>
</evidence>
<dbReference type="Proteomes" id="UP001061302">
    <property type="component" value="Chromosome"/>
</dbReference>
<proteinExistence type="predicted"/>
<keyword evidence="3" id="KW-0119">Carbohydrate metabolism</keyword>
<keyword evidence="3" id="KW-0624">Polysaccharide degradation</keyword>
<sequence length="390" mass="41835">MRHSARALPLVLALCSAGLAHAGPKLVSYLPTWQSEQDRARAAAVLAELDIGIYSFIEVRPDGTAFIADGALPVAQTWKKAFAAARQRNPALDCHWAIGGWTGSRHLAKVAGNETTRARLADTAVAIMRDYRCQGLDLDWEHPVTGGNYPDDAAAADRDNYIKLLETLRAALDQAGTADGRKYALTAAIPGVAGGWGVSGYDLKRAAKLLDRVNLMSYDYYGAWSPRAGLHAALHPTPGEPDSSVLNGDGGVKHFLAQGFKPAQLVLGVPFYARAQGNVEPGPNGDGLAQPAKGPGLTHYPEPGTVQYALLRKDLIGQPGWKAFRSQAAGDAPYLYNAATKELVSYDDPQSLKVKAQYIKAQQLGGAMIWEFTQDDAAHSLLRALKDNLK</sequence>
<dbReference type="EMBL" id="CP106753">
    <property type="protein sequence ID" value="UXY16909.1"/>
    <property type="molecule type" value="Genomic_DNA"/>
</dbReference>
<dbReference type="PROSITE" id="PS51910">
    <property type="entry name" value="GH18_2"/>
    <property type="match status" value="1"/>
</dbReference>
<organism evidence="6 7">
    <name type="scientific">Chitiniphilus purpureus</name>
    <dbReference type="NCBI Taxonomy" id="2981137"/>
    <lineage>
        <taxon>Bacteria</taxon>
        <taxon>Pseudomonadati</taxon>
        <taxon>Pseudomonadota</taxon>
        <taxon>Betaproteobacteria</taxon>
        <taxon>Neisseriales</taxon>
        <taxon>Chitinibacteraceae</taxon>
        <taxon>Chitiniphilus</taxon>
    </lineage>
</organism>
<dbReference type="Gene3D" id="3.10.50.10">
    <property type="match status" value="1"/>
</dbReference>
<dbReference type="SUPFAM" id="SSF51445">
    <property type="entry name" value="(Trans)glycosidases"/>
    <property type="match status" value="1"/>
</dbReference>
<keyword evidence="3" id="KW-0146">Chitin degradation</keyword>
<feature type="chain" id="PRO_5045543590" description="chitinase" evidence="4">
    <location>
        <begin position="23"/>
        <end position="390"/>
    </location>
</feature>
<evidence type="ECO:0000259" key="5">
    <source>
        <dbReference type="PROSITE" id="PS51910"/>
    </source>
</evidence>
<feature type="domain" description="GH18" evidence="5">
    <location>
        <begin position="24"/>
        <end position="390"/>
    </location>
</feature>
<evidence type="ECO:0000313" key="6">
    <source>
        <dbReference type="EMBL" id="UXY16909.1"/>
    </source>
</evidence>
<dbReference type="EC" id="3.2.1.14" evidence="2"/>
<evidence type="ECO:0000256" key="1">
    <source>
        <dbReference type="ARBA" id="ARBA00000822"/>
    </source>
</evidence>
<name>A0ABY6DRC4_9NEIS</name>
<dbReference type="Gene3D" id="3.20.20.80">
    <property type="entry name" value="Glycosidases"/>
    <property type="match status" value="1"/>
</dbReference>
<dbReference type="InterPro" id="IPR001223">
    <property type="entry name" value="Glyco_hydro18_cat"/>
</dbReference>
<keyword evidence="4" id="KW-0732">Signal</keyword>
<dbReference type="PANTHER" id="PTHR11177">
    <property type="entry name" value="CHITINASE"/>
    <property type="match status" value="1"/>
</dbReference>
<evidence type="ECO:0000313" key="7">
    <source>
        <dbReference type="Proteomes" id="UP001061302"/>
    </source>
</evidence>
<evidence type="ECO:0000256" key="3">
    <source>
        <dbReference type="ARBA" id="ARBA00023024"/>
    </source>
</evidence>
<feature type="signal peptide" evidence="4">
    <location>
        <begin position="1"/>
        <end position="22"/>
    </location>
</feature>